<feature type="transmembrane region" description="Helical" evidence="1">
    <location>
        <begin position="104"/>
        <end position="132"/>
    </location>
</feature>
<feature type="transmembrane region" description="Helical" evidence="1">
    <location>
        <begin position="180"/>
        <end position="206"/>
    </location>
</feature>
<feature type="transmembrane region" description="Helical" evidence="1">
    <location>
        <begin position="69"/>
        <end position="92"/>
    </location>
</feature>
<protein>
    <submittedName>
        <fullName evidence="2">Uncharacterized protein</fullName>
    </submittedName>
</protein>
<evidence type="ECO:0000256" key="1">
    <source>
        <dbReference type="SAM" id="Phobius"/>
    </source>
</evidence>
<name>A0A382BGE0_9ZZZZ</name>
<evidence type="ECO:0000313" key="2">
    <source>
        <dbReference type="EMBL" id="SVB12886.1"/>
    </source>
</evidence>
<dbReference type="AlphaFoldDB" id="A0A382BGE0"/>
<sequence length="220" mass="25726">MLNDTIKIWRLDLNRLIRYYDNRKSQIEHFFIYLFVFFIIINISCYWFAMITAFPYLVFGSTFDYYFKIQFPVGLLGALFDSLSFFITIYIIQKALKTTDDKVYIAHLSIDVLIAIIATFWVILVFIISGWVVSFFETLNQPIAMIKRYDHETDLLARTNQYANTVNDAIKNPTRNLQNIYFGIIMGLSAMIPTSIHFSMFCRAVLTKIGFFGSLKNINN</sequence>
<proteinExistence type="predicted"/>
<organism evidence="2">
    <name type="scientific">marine metagenome</name>
    <dbReference type="NCBI Taxonomy" id="408172"/>
    <lineage>
        <taxon>unclassified sequences</taxon>
        <taxon>metagenomes</taxon>
        <taxon>ecological metagenomes</taxon>
    </lineage>
</organism>
<feature type="transmembrane region" description="Helical" evidence="1">
    <location>
        <begin position="30"/>
        <end position="49"/>
    </location>
</feature>
<keyword evidence="1" id="KW-1133">Transmembrane helix</keyword>
<keyword evidence="1" id="KW-0812">Transmembrane</keyword>
<gene>
    <name evidence="2" type="ORF">METZ01_LOCUS165740</name>
</gene>
<accession>A0A382BGE0</accession>
<reference evidence="2" key="1">
    <citation type="submission" date="2018-05" db="EMBL/GenBank/DDBJ databases">
        <authorList>
            <person name="Lanie J.A."/>
            <person name="Ng W.-L."/>
            <person name="Kazmierczak K.M."/>
            <person name="Andrzejewski T.M."/>
            <person name="Davidsen T.M."/>
            <person name="Wayne K.J."/>
            <person name="Tettelin H."/>
            <person name="Glass J.I."/>
            <person name="Rusch D."/>
            <person name="Podicherti R."/>
            <person name="Tsui H.-C.T."/>
            <person name="Winkler M.E."/>
        </authorList>
    </citation>
    <scope>NUCLEOTIDE SEQUENCE</scope>
</reference>
<keyword evidence="1" id="KW-0472">Membrane</keyword>
<dbReference type="EMBL" id="UINC01029710">
    <property type="protein sequence ID" value="SVB12886.1"/>
    <property type="molecule type" value="Genomic_DNA"/>
</dbReference>